<evidence type="ECO:0000313" key="4">
    <source>
        <dbReference type="Proteomes" id="UP001165082"/>
    </source>
</evidence>
<keyword evidence="4" id="KW-1185">Reference proteome</keyword>
<dbReference type="Proteomes" id="UP001165082">
    <property type="component" value="Unassembled WGS sequence"/>
</dbReference>
<keyword evidence="2" id="KW-0472">Membrane</keyword>
<evidence type="ECO:0000313" key="3">
    <source>
        <dbReference type="EMBL" id="GMH49995.1"/>
    </source>
</evidence>
<feature type="compositionally biased region" description="Basic and acidic residues" evidence="1">
    <location>
        <begin position="285"/>
        <end position="299"/>
    </location>
</feature>
<sequence length="422" mass="46608">AGPQIGEPERDKRREAEAQTAFILGATQGHPGSIYRSIVGWMGGEDRGEKVVMALNAARSLADRTGGKYHEWAEWRRTEGDMDGYQVAVNVLSRMGFERATVLSGEEAERRRELSAAKVYYLLSAQRGNVMSRVKVGDWWYYHGTKGGGDNKGWRGGLWKLAREMRETGIMDFLGLGSNGDDGSGAASASARASSMVDAPSSKSIALSHYRFASPSSSQASYNLGYLYQFGIGLPEPDYALAKRYYDMVKEESEFAAAVALKSLHWGERWSELVLWWRGEGGGKGGKEGEKEGGKEEGKKKKKGRGTFFDAIEGLKKVGRGGGGALTEFLEKVLPDAVKSLKSGNKSSTQMKGKKKKKGKNLRTLSSILYKHFTSGTFFMLVAVFCLSSVFAQFQKFRVLRSMDNLRRWEEARQRESEEGAS</sequence>
<proteinExistence type="predicted"/>
<feature type="transmembrane region" description="Helical" evidence="2">
    <location>
        <begin position="373"/>
        <end position="394"/>
    </location>
</feature>
<dbReference type="OrthoDB" id="206966at2759"/>
<dbReference type="EMBL" id="BRXZ01000656">
    <property type="protein sequence ID" value="GMH49995.1"/>
    <property type="molecule type" value="Genomic_DNA"/>
</dbReference>
<evidence type="ECO:0000256" key="1">
    <source>
        <dbReference type="SAM" id="MobiDB-lite"/>
    </source>
</evidence>
<dbReference type="InterPro" id="IPR011990">
    <property type="entry name" value="TPR-like_helical_dom_sf"/>
</dbReference>
<evidence type="ECO:0000256" key="2">
    <source>
        <dbReference type="SAM" id="Phobius"/>
    </source>
</evidence>
<keyword evidence="2" id="KW-0812">Transmembrane</keyword>
<protein>
    <submittedName>
        <fullName evidence="3">Uncharacterized protein</fullName>
    </submittedName>
</protein>
<accession>A0A9W6ZGL7</accession>
<dbReference type="AlphaFoldDB" id="A0A9W6ZGL7"/>
<feature type="region of interest" description="Disordered" evidence="1">
    <location>
        <begin position="283"/>
        <end position="302"/>
    </location>
</feature>
<comment type="caution">
    <text evidence="3">The sequence shown here is derived from an EMBL/GenBank/DDBJ whole genome shotgun (WGS) entry which is preliminary data.</text>
</comment>
<feature type="non-terminal residue" evidence="3">
    <location>
        <position position="422"/>
    </location>
</feature>
<reference evidence="3" key="1">
    <citation type="submission" date="2022-07" db="EMBL/GenBank/DDBJ databases">
        <title>Genome analysis of Parmales, a sister group of diatoms, reveals the evolutionary specialization of diatoms from phago-mixotrophs to photoautotrophs.</title>
        <authorList>
            <person name="Ban H."/>
            <person name="Sato S."/>
            <person name="Yoshikawa S."/>
            <person name="Kazumasa Y."/>
            <person name="Nakamura Y."/>
            <person name="Ichinomiya M."/>
            <person name="Saitoh K."/>
            <person name="Sato N."/>
            <person name="Blanc-Mathieu R."/>
            <person name="Endo H."/>
            <person name="Kuwata A."/>
            <person name="Ogata H."/>
        </authorList>
    </citation>
    <scope>NUCLEOTIDE SEQUENCE</scope>
</reference>
<dbReference type="Gene3D" id="1.25.40.10">
    <property type="entry name" value="Tetratricopeptide repeat domain"/>
    <property type="match status" value="1"/>
</dbReference>
<name>A0A9W6ZGL7_9STRA</name>
<organism evidence="3 4">
    <name type="scientific">Triparma retinervis</name>
    <dbReference type="NCBI Taxonomy" id="2557542"/>
    <lineage>
        <taxon>Eukaryota</taxon>
        <taxon>Sar</taxon>
        <taxon>Stramenopiles</taxon>
        <taxon>Ochrophyta</taxon>
        <taxon>Bolidophyceae</taxon>
        <taxon>Parmales</taxon>
        <taxon>Triparmaceae</taxon>
        <taxon>Triparma</taxon>
    </lineage>
</organism>
<keyword evidence="2" id="KW-1133">Transmembrane helix</keyword>
<gene>
    <name evidence="3" type="ORF">TrRE_jg2800</name>
</gene>